<keyword evidence="8" id="KW-1185">Reference proteome</keyword>
<reference evidence="7" key="1">
    <citation type="journal article" date="2020" name="Stud. Mycol.">
        <title>101 Dothideomycetes genomes: a test case for predicting lifestyles and emergence of pathogens.</title>
        <authorList>
            <person name="Haridas S."/>
            <person name="Albert R."/>
            <person name="Binder M."/>
            <person name="Bloem J."/>
            <person name="Labutti K."/>
            <person name="Salamov A."/>
            <person name="Andreopoulos B."/>
            <person name="Baker S."/>
            <person name="Barry K."/>
            <person name="Bills G."/>
            <person name="Bluhm B."/>
            <person name="Cannon C."/>
            <person name="Castanera R."/>
            <person name="Culley D."/>
            <person name="Daum C."/>
            <person name="Ezra D."/>
            <person name="Gonzalez J."/>
            <person name="Henrissat B."/>
            <person name="Kuo A."/>
            <person name="Liang C."/>
            <person name="Lipzen A."/>
            <person name="Lutzoni F."/>
            <person name="Magnuson J."/>
            <person name="Mondo S."/>
            <person name="Nolan M."/>
            <person name="Ohm R."/>
            <person name="Pangilinan J."/>
            <person name="Park H.-J."/>
            <person name="Ramirez L."/>
            <person name="Alfaro M."/>
            <person name="Sun H."/>
            <person name="Tritt A."/>
            <person name="Yoshinaga Y."/>
            <person name="Zwiers L.-H."/>
            <person name="Turgeon B."/>
            <person name="Goodwin S."/>
            <person name="Spatafora J."/>
            <person name="Crous P."/>
            <person name="Grigoriev I."/>
        </authorList>
    </citation>
    <scope>NUCLEOTIDE SEQUENCE</scope>
    <source>
        <strain evidence="7">CBS 113389</strain>
    </source>
</reference>
<keyword evidence="2 5" id="KW-0812">Transmembrane</keyword>
<keyword evidence="4 5" id="KW-0472">Membrane</keyword>
<name>A0A6A6PN13_9PEZI</name>
<dbReference type="PANTHER" id="PTHR10783:SF46">
    <property type="entry name" value="PROTEIN ERD1 HOMOLOG 2"/>
    <property type="match status" value="1"/>
</dbReference>
<organism evidence="7 8">
    <name type="scientific">Neohortaea acidophila</name>
    <dbReference type="NCBI Taxonomy" id="245834"/>
    <lineage>
        <taxon>Eukaryota</taxon>
        <taxon>Fungi</taxon>
        <taxon>Dikarya</taxon>
        <taxon>Ascomycota</taxon>
        <taxon>Pezizomycotina</taxon>
        <taxon>Dothideomycetes</taxon>
        <taxon>Dothideomycetidae</taxon>
        <taxon>Mycosphaerellales</taxon>
        <taxon>Teratosphaeriaceae</taxon>
        <taxon>Neohortaea</taxon>
    </lineage>
</organism>
<evidence type="ECO:0000256" key="2">
    <source>
        <dbReference type="ARBA" id="ARBA00022692"/>
    </source>
</evidence>
<dbReference type="PROSITE" id="PS51380">
    <property type="entry name" value="EXS"/>
    <property type="match status" value="1"/>
</dbReference>
<sequence length="381" mass="43489">MDGAPAVEEELDSVSLILPLPYRLALLIVLGVWLWGVNLHALRLLKIDVPHLIRYPARSSTNQPSHHLSIYRFASLLTLPLLASVLLFWTLTHGTSHSVIVWHIVPNLYLLLLLLAFLIPVQHLPRAGRLRFLHTLRRISIGGLAKTDDGKFGDVLLADALTSYAKPLSEVYVTLCMLVTGQHTTARPDRHCGGTYILSIVMCVPFLIRFRQCIIDRQPANALKYATAFPAIALSAMQRHAEDVGLTPTSLFRLWFFFAMINSLYSFYWDVARDWDLSLFSSDCNDPSHPFGLRRQRVFDSNTLYYAVIAVDLVLRCTWSAKLSVHLEHFYDIEGGIFLLEIMEIFRRWMWVFFRVEAEWLRARASGDVLLDDLGPKIDED</sequence>
<accession>A0A6A6PN13</accession>
<dbReference type="GeneID" id="54477141"/>
<evidence type="ECO:0000256" key="3">
    <source>
        <dbReference type="ARBA" id="ARBA00022989"/>
    </source>
</evidence>
<evidence type="ECO:0000256" key="4">
    <source>
        <dbReference type="ARBA" id="ARBA00023136"/>
    </source>
</evidence>
<comment type="subcellular location">
    <subcellularLocation>
        <location evidence="1">Membrane</location>
        <topology evidence="1">Multi-pass membrane protein</topology>
    </subcellularLocation>
</comment>
<dbReference type="AlphaFoldDB" id="A0A6A6PN13"/>
<dbReference type="PANTHER" id="PTHR10783">
    <property type="entry name" value="XENOTROPIC AND POLYTROPIC RETROVIRUS RECEPTOR 1-RELATED"/>
    <property type="match status" value="1"/>
</dbReference>
<dbReference type="GO" id="GO:0005737">
    <property type="term" value="C:cytoplasm"/>
    <property type="evidence" value="ECO:0007669"/>
    <property type="project" value="TreeGrafter"/>
</dbReference>
<evidence type="ECO:0000259" key="6">
    <source>
        <dbReference type="PROSITE" id="PS51380"/>
    </source>
</evidence>
<keyword evidence="3 5" id="KW-1133">Transmembrane helix</keyword>
<evidence type="ECO:0000313" key="7">
    <source>
        <dbReference type="EMBL" id="KAF2481081.1"/>
    </source>
</evidence>
<feature type="transmembrane region" description="Helical" evidence="5">
    <location>
        <begin position="101"/>
        <end position="121"/>
    </location>
</feature>
<feature type="transmembrane region" description="Helical" evidence="5">
    <location>
        <begin position="20"/>
        <end position="37"/>
    </location>
</feature>
<dbReference type="OrthoDB" id="2159384at2759"/>
<evidence type="ECO:0000256" key="1">
    <source>
        <dbReference type="ARBA" id="ARBA00004141"/>
    </source>
</evidence>
<dbReference type="RefSeq" id="XP_033587651.1">
    <property type="nucleotide sequence ID" value="XM_033736139.1"/>
</dbReference>
<dbReference type="Pfam" id="PF03124">
    <property type="entry name" value="EXS"/>
    <property type="match status" value="1"/>
</dbReference>
<proteinExistence type="predicted"/>
<dbReference type="EMBL" id="MU001638">
    <property type="protein sequence ID" value="KAF2481081.1"/>
    <property type="molecule type" value="Genomic_DNA"/>
</dbReference>
<evidence type="ECO:0000256" key="5">
    <source>
        <dbReference type="SAM" id="Phobius"/>
    </source>
</evidence>
<feature type="domain" description="EXS" evidence="6">
    <location>
        <begin position="189"/>
        <end position="381"/>
    </location>
</feature>
<protein>
    <submittedName>
        <fullName evidence="7">EXS family-domain-containing protein</fullName>
    </submittedName>
</protein>
<feature type="transmembrane region" description="Helical" evidence="5">
    <location>
        <begin position="70"/>
        <end position="89"/>
    </location>
</feature>
<dbReference type="GO" id="GO:0016020">
    <property type="term" value="C:membrane"/>
    <property type="evidence" value="ECO:0007669"/>
    <property type="project" value="UniProtKB-SubCell"/>
</dbReference>
<dbReference type="InterPro" id="IPR004342">
    <property type="entry name" value="EXS_C"/>
</dbReference>
<dbReference type="Proteomes" id="UP000799767">
    <property type="component" value="Unassembled WGS sequence"/>
</dbReference>
<gene>
    <name evidence="7" type="ORF">BDY17DRAFT_317838</name>
</gene>
<evidence type="ECO:0000313" key="8">
    <source>
        <dbReference type="Proteomes" id="UP000799767"/>
    </source>
</evidence>